<dbReference type="Proteomes" id="UP000199529">
    <property type="component" value="Unassembled WGS sequence"/>
</dbReference>
<sequence length="31" mass="3199">MTNNAYTTACNPSMEGGGIRGESIVTEPVTP</sequence>
<reference evidence="3" key="1">
    <citation type="submission" date="2016-10" db="EMBL/GenBank/DDBJ databases">
        <authorList>
            <person name="Varghese N."/>
            <person name="Submissions S."/>
        </authorList>
    </citation>
    <scope>NUCLEOTIDE SEQUENCE [LARGE SCALE GENOMIC DNA]</scope>
    <source>
        <strain evidence="3">CGMCC 4.3530</strain>
    </source>
</reference>
<proteinExistence type="predicted"/>
<feature type="region of interest" description="Disordered" evidence="1">
    <location>
        <begin position="1"/>
        <end position="31"/>
    </location>
</feature>
<evidence type="ECO:0000256" key="1">
    <source>
        <dbReference type="SAM" id="MobiDB-lite"/>
    </source>
</evidence>
<dbReference type="EMBL" id="FNOK01000081">
    <property type="protein sequence ID" value="SDZ48802.1"/>
    <property type="molecule type" value="Genomic_DNA"/>
</dbReference>
<protein>
    <submittedName>
        <fullName evidence="2">Uncharacterized protein</fullName>
    </submittedName>
</protein>
<keyword evidence="3" id="KW-1185">Reference proteome</keyword>
<organism evidence="2 3">
    <name type="scientific">Saccharopolyspora shandongensis</name>
    <dbReference type="NCBI Taxonomy" id="418495"/>
    <lineage>
        <taxon>Bacteria</taxon>
        <taxon>Bacillati</taxon>
        <taxon>Actinomycetota</taxon>
        <taxon>Actinomycetes</taxon>
        <taxon>Pseudonocardiales</taxon>
        <taxon>Pseudonocardiaceae</taxon>
        <taxon>Saccharopolyspora</taxon>
    </lineage>
</organism>
<gene>
    <name evidence="2" type="ORF">SAMN05216215_108136</name>
</gene>
<name>A0A1H3TEV8_9PSEU</name>
<accession>A0A1H3TEV8</accession>
<evidence type="ECO:0000313" key="2">
    <source>
        <dbReference type="EMBL" id="SDZ48802.1"/>
    </source>
</evidence>
<feature type="compositionally biased region" description="Polar residues" evidence="1">
    <location>
        <begin position="1"/>
        <end position="11"/>
    </location>
</feature>
<evidence type="ECO:0000313" key="3">
    <source>
        <dbReference type="Proteomes" id="UP000199529"/>
    </source>
</evidence>
<dbReference type="STRING" id="418495.SAMN05216215_108136"/>
<dbReference type="AlphaFoldDB" id="A0A1H3TEV8"/>